<gene>
    <name evidence="2" type="ORF">M3P05_19680</name>
</gene>
<keyword evidence="3" id="KW-1185">Reference proteome</keyword>
<accession>A0ABT0PL99</accession>
<dbReference type="Pfam" id="PF07791">
    <property type="entry name" value="Imm11"/>
    <property type="match status" value="1"/>
</dbReference>
<dbReference type="InterPro" id="IPR012433">
    <property type="entry name" value="Imm11"/>
</dbReference>
<evidence type="ECO:0000313" key="3">
    <source>
        <dbReference type="Proteomes" id="UP001203338"/>
    </source>
</evidence>
<evidence type="ECO:0000313" key="2">
    <source>
        <dbReference type="EMBL" id="MCL6272145.1"/>
    </source>
</evidence>
<dbReference type="EMBL" id="JAMFLX010000049">
    <property type="protein sequence ID" value="MCL6272145.1"/>
    <property type="molecule type" value="Genomic_DNA"/>
</dbReference>
<name>A0ABT0PL99_9GAMM</name>
<evidence type="ECO:0000259" key="1">
    <source>
        <dbReference type="Pfam" id="PF07791"/>
    </source>
</evidence>
<dbReference type="RefSeq" id="WP_249701830.1">
    <property type="nucleotide sequence ID" value="NZ_JAMFLX010000049.1"/>
</dbReference>
<comment type="caution">
    <text evidence="2">The sequence shown here is derived from an EMBL/GenBank/DDBJ whole genome shotgun (WGS) entry which is preliminary data.</text>
</comment>
<reference evidence="2 3" key="1">
    <citation type="submission" date="2022-05" db="EMBL/GenBank/DDBJ databases">
        <authorList>
            <person name="Park J.-S."/>
        </authorList>
    </citation>
    <scope>NUCLEOTIDE SEQUENCE [LARGE SCALE GENOMIC DNA]</scope>
    <source>
        <strain evidence="2 3">2012CJ34-2</strain>
    </source>
</reference>
<organism evidence="2 3">
    <name type="scientific">Parendozoicomonas callyspongiae</name>
    <dbReference type="NCBI Taxonomy" id="2942213"/>
    <lineage>
        <taxon>Bacteria</taxon>
        <taxon>Pseudomonadati</taxon>
        <taxon>Pseudomonadota</taxon>
        <taxon>Gammaproteobacteria</taxon>
        <taxon>Oceanospirillales</taxon>
        <taxon>Endozoicomonadaceae</taxon>
        <taxon>Parendozoicomonas</taxon>
    </lineage>
</organism>
<protein>
    <recommendedName>
        <fullName evidence="1">Immunity MXAN-0049 protein domain-containing protein</fullName>
    </recommendedName>
</protein>
<sequence>MIYSIHPDYMNYQLFNISGKNARKALGQGTLFHMSSEPTPYKDQWSTLEIDLYSHSGKAIPTPDITQKQGRLFLSEKACKALSPLIASSGELLPVSYIDEKGNKGTGWLFNCLTVSDHALNSGRCLKNEWGDITWLEFTEEKLEGQPLFRTEFDDYLSLFCSESFVEACKQAGLSGVIFSENLAPEPA</sequence>
<proteinExistence type="predicted"/>
<dbReference type="Proteomes" id="UP001203338">
    <property type="component" value="Unassembled WGS sequence"/>
</dbReference>
<feature type="domain" description="Immunity MXAN-0049 protein" evidence="1">
    <location>
        <begin position="112"/>
        <end position="180"/>
    </location>
</feature>